<keyword evidence="2" id="KW-1185">Reference proteome</keyword>
<dbReference type="Proteomes" id="UP000823775">
    <property type="component" value="Unassembled WGS sequence"/>
</dbReference>
<evidence type="ECO:0008006" key="3">
    <source>
        <dbReference type="Google" id="ProtNLM"/>
    </source>
</evidence>
<accession>A0ABS8WLZ4</accession>
<evidence type="ECO:0000313" key="1">
    <source>
        <dbReference type="EMBL" id="MCE3051868.1"/>
    </source>
</evidence>
<comment type="caution">
    <text evidence="1">The sequence shown here is derived from an EMBL/GenBank/DDBJ whole genome shotgun (WGS) entry which is preliminary data.</text>
</comment>
<sequence>MKIYAPKSSMTILGGVTLRTSAVAFVVTIALKGSGRAASIARGGVMRVYDSEEMVAPMTYPSTHGCLPRKSMKATSSSDSSNSAIGNSWGFRSCCNFRMSS</sequence>
<proteinExistence type="predicted"/>
<reference evidence="1 2" key="1">
    <citation type="journal article" date="2021" name="BMC Genomics">
        <title>Datura genome reveals duplications of psychoactive alkaloid biosynthetic genes and high mutation rate following tissue culture.</title>
        <authorList>
            <person name="Rajewski A."/>
            <person name="Carter-House D."/>
            <person name="Stajich J."/>
            <person name="Litt A."/>
        </authorList>
    </citation>
    <scope>NUCLEOTIDE SEQUENCE [LARGE SCALE GENOMIC DNA]</scope>
    <source>
        <strain evidence="1">AR-01</strain>
    </source>
</reference>
<protein>
    <recommendedName>
        <fullName evidence="3">Secreted protein</fullName>
    </recommendedName>
</protein>
<evidence type="ECO:0000313" key="2">
    <source>
        <dbReference type="Proteomes" id="UP000823775"/>
    </source>
</evidence>
<gene>
    <name evidence="1" type="ORF">HAX54_051086</name>
</gene>
<name>A0ABS8WLZ4_DATST</name>
<dbReference type="EMBL" id="JACEIK010009012">
    <property type="protein sequence ID" value="MCE3051868.1"/>
    <property type="molecule type" value="Genomic_DNA"/>
</dbReference>
<organism evidence="1 2">
    <name type="scientific">Datura stramonium</name>
    <name type="common">Jimsonweed</name>
    <name type="synonym">Common thornapple</name>
    <dbReference type="NCBI Taxonomy" id="4076"/>
    <lineage>
        <taxon>Eukaryota</taxon>
        <taxon>Viridiplantae</taxon>
        <taxon>Streptophyta</taxon>
        <taxon>Embryophyta</taxon>
        <taxon>Tracheophyta</taxon>
        <taxon>Spermatophyta</taxon>
        <taxon>Magnoliopsida</taxon>
        <taxon>eudicotyledons</taxon>
        <taxon>Gunneridae</taxon>
        <taxon>Pentapetalae</taxon>
        <taxon>asterids</taxon>
        <taxon>lamiids</taxon>
        <taxon>Solanales</taxon>
        <taxon>Solanaceae</taxon>
        <taxon>Solanoideae</taxon>
        <taxon>Datureae</taxon>
        <taxon>Datura</taxon>
    </lineage>
</organism>